<evidence type="ECO:0000313" key="1">
    <source>
        <dbReference type="EMBL" id="KAJ9120506.1"/>
    </source>
</evidence>
<comment type="caution">
    <text evidence="1">The sequence shown here is derived from an EMBL/GenBank/DDBJ whole genome shotgun (WGS) entry which is preliminary data.</text>
</comment>
<name>A0ACC2XBR7_9TREE</name>
<reference evidence="1" key="1">
    <citation type="submission" date="2023-04" db="EMBL/GenBank/DDBJ databases">
        <title>Draft Genome sequencing of Naganishia species isolated from polar environments using Oxford Nanopore Technology.</title>
        <authorList>
            <person name="Leo P."/>
            <person name="Venkateswaran K."/>
        </authorList>
    </citation>
    <scope>NUCLEOTIDE SEQUENCE</scope>
    <source>
        <strain evidence="1">DBVPG 5303</strain>
    </source>
</reference>
<gene>
    <name evidence="1" type="ORF">QFC24_005179</name>
</gene>
<sequence>MTPEQAERKAKAERAKKLLAKRKKDKEGLAVSSKASSEIGSASPRASIDVPRPAPPAASDTHEDPPSESTKGEETHQNGSALKESTVQDELVKEDVEEAAALPVSGSIEELPSKEVKDEADHEDEVAHDTAEPAQQPTEVIQAEEQKNDTKENGEKEPTAKLEERNADHTDPSPSEKATDSTKPPTSTSNDTSIQPETEAHSTTNTVDKKSKKKKKKGKTSGAAEKATNEAEAEPEDDDEPSAVDESIVEQMMVDDVERQKGDEQENTAEKDQSVSQPKPDTVTAAPLESDSVPLPKQSSTPTPETTKNTEQSALLAAAKDEITDLKSQLDVLSHFRTAATQLEEETTTLRSTLDNYRERIERIETLEAECAERRAEVEALHAQLLEVENREEQARDEVRRVGREREDVEERAREAEERLERQRERESRLEVEVNRLKRERGEWQTRKEESEASLAETKEKHTGALEQLESLQKTHDSLQAEHETLQASLKSTTAELDSTRDLLSSATTARTASDARAEEQSASVSSLTEARDALQLQLGKESKRCEQAVTQRGALLQDNQGLLAQLEEMRERNGELMKDLVTVTEERDALQVSVKKLESKVEELKQAKETDDAETERFRREYEDETRLRKDTERDLQTTREMLEQQSKTHNEQLAELQPRLEALTVAHSEIERELDVGGSTDQGDDQENASSSAAVVGEIQNLKAEIKRLRDEMDEMRRGATATAAETQQEDPVALVQAQHALEISNYGSKLRSIESALHAESSRSHLLSKQITDLQAELMEAKRQQQQRDLHPSTSLSYRLAPTTTMIDEKLPPSVRQKRRTALALLKARLSAASSSAPGTPSNEADHRPDHSFRSQLSEDAVFWCPCCDGDLISL</sequence>
<protein>
    <submittedName>
        <fullName evidence="1">Uncharacterized protein</fullName>
    </submittedName>
</protein>
<accession>A0ACC2XBR7</accession>
<proteinExistence type="predicted"/>
<organism evidence="1 2">
    <name type="scientific">Naganishia onofrii</name>
    <dbReference type="NCBI Taxonomy" id="1851511"/>
    <lineage>
        <taxon>Eukaryota</taxon>
        <taxon>Fungi</taxon>
        <taxon>Dikarya</taxon>
        <taxon>Basidiomycota</taxon>
        <taxon>Agaricomycotina</taxon>
        <taxon>Tremellomycetes</taxon>
        <taxon>Filobasidiales</taxon>
        <taxon>Filobasidiaceae</taxon>
        <taxon>Naganishia</taxon>
    </lineage>
</organism>
<keyword evidence="2" id="KW-1185">Reference proteome</keyword>
<dbReference type="Proteomes" id="UP001234202">
    <property type="component" value="Unassembled WGS sequence"/>
</dbReference>
<evidence type="ECO:0000313" key="2">
    <source>
        <dbReference type="Proteomes" id="UP001234202"/>
    </source>
</evidence>
<dbReference type="EMBL" id="JASBWV010000020">
    <property type="protein sequence ID" value="KAJ9120506.1"/>
    <property type="molecule type" value="Genomic_DNA"/>
</dbReference>